<proteinExistence type="predicted"/>
<evidence type="ECO:0000256" key="1">
    <source>
        <dbReference type="SAM" id="MobiDB-lite"/>
    </source>
</evidence>
<keyword evidence="4" id="KW-1185">Reference proteome</keyword>
<dbReference type="KEGG" id="vg:8684256"/>
<dbReference type="GeneID" id="8684256"/>
<gene>
    <name evidence="3" type="ORF">CMP1-74</name>
</gene>
<dbReference type="EMBL" id="GQ241246">
    <property type="protein sequence ID" value="ACY35966.1"/>
    <property type="molecule type" value="Genomic_DNA"/>
</dbReference>
<evidence type="ECO:0000313" key="4">
    <source>
        <dbReference type="Proteomes" id="UP000002628"/>
    </source>
</evidence>
<feature type="region of interest" description="Disordered" evidence="1">
    <location>
        <begin position="1"/>
        <end position="21"/>
    </location>
</feature>
<dbReference type="Proteomes" id="UP000002628">
    <property type="component" value="Segment"/>
</dbReference>
<reference evidence="3 4" key="1">
    <citation type="journal article" date="2010" name="Microbiology">
        <title>The endolysins of bacteriophages CMP1 and CN77 are specific for the lysis of Clavibacter michiganensis strains.</title>
        <authorList>
            <person name="Wittmann J."/>
            <person name="Eichenlaub R."/>
            <person name="Dreiseikelmann B."/>
        </authorList>
    </citation>
    <scope>NUCLEOTIDE SEQUENCE [LARGE SCALE GENOMIC DNA]</scope>
</reference>
<dbReference type="RefSeq" id="YP_003359165.1">
    <property type="nucleotide sequence ID" value="NC_013698.1"/>
</dbReference>
<accession>D0U258</accession>
<feature type="transmembrane region" description="Helical" evidence="2">
    <location>
        <begin position="57"/>
        <end position="81"/>
    </location>
</feature>
<organism evidence="3 4">
    <name type="scientific">Clavibacter phage CMP1</name>
    <dbReference type="NCBI Taxonomy" id="686439"/>
    <lineage>
        <taxon>Viruses</taxon>
        <taxon>Duplodnaviria</taxon>
        <taxon>Heunggongvirae</taxon>
        <taxon>Uroviricota</taxon>
        <taxon>Caudoviricetes</taxon>
        <taxon>Cimpunavirus</taxon>
        <taxon>Cimpunavirus CMP1</taxon>
    </lineage>
</organism>
<name>D0U258_9CAUD</name>
<keyword evidence="2" id="KW-0472">Membrane</keyword>
<keyword evidence="2" id="KW-0812">Transmembrane</keyword>
<evidence type="ECO:0000313" key="3">
    <source>
        <dbReference type="EMBL" id="ACY35966.1"/>
    </source>
</evidence>
<sequence length="83" mass="8951">MDKPTMPSAFHYPHNETSNMGQYRDVNLESVKSASHRANLGSGNQLNISNSLTAKDWILITTSAIAFVGTSWVAIIAIAMLGS</sequence>
<protein>
    <submittedName>
        <fullName evidence="3">Uncharacterized protein</fullName>
    </submittedName>
</protein>
<keyword evidence="2" id="KW-1133">Transmembrane helix</keyword>
<evidence type="ECO:0000256" key="2">
    <source>
        <dbReference type="SAM" id="Phobius"/>
    </source>
</evidence>